<dbReference type="Proteomes" id="UP001285263">
    <property type="component" value="Unassembled WGS sequence"/>
</dbReference>
<keyword evidence="1" id="KW-0812">Transmembrane</keyword>
<keyword evidence="1" id="KW-0472">Membrane</keyword>
<sequence length="95" mass="10179">MKTAAVAYLGVAGVVVAWAWYIDLSLLGSPREHLLPDLVLMICGLPSSLLLGPIYGQWPGSFNGLAQTAFLTFCALAQSGLVVALAFRRFRRAKA</sequence>
<feature type="transmembrane region" description="Helical" evidence="1">
    <location>
        <begin position="64"/>
        <end position="87"/>
    </location>
</feature>
<evidence type="ECO:0000256" key="1">
    <source>
        <dbReference type="SAM" id="Phobius"/>
    </source>
</evidence>
<organism evidence="2 3">
    <name type="scientific">Roseateles agri</name>
    <dbReference type="NCBI Taxonomy" id="3098619"/>
    <lineage>
        <taxon>Bacteria</taxon>
        <taxon>Pseudomonadati</taxon>
        <taxon>Pseudomonadota</taxon>
        <taxon>Betaproteobacteria</taxon>
        <taxon>Burkholderiales</taxon>
        <taxon>Sphaerotilaceae</taxon>
        <taxon>Roseateles</taxon>
    </lineage>
</organism>
<protein>
    <submittedName>
        <fullName evidence="2">Uncharacterized protein</fullName>
    </submittedName>
</protein>
<name>A0ABU5DKY8_9BURK</name>
<reference evidence="2 3" key="1">
    <citation type="submission" date="2023-11" db="EMBL/GenBank/DDBJ databases">
        <title>Paucibacter sp. nov., isolated from fresh soil in Korea.</title>
        <authorList>
            <person name="Le N.T.T."/>
        </authorList>
    </citation>
    <scope>NUCLEOTIDE SEQUENCE [LARGE SCALE GENOMIC DNA]</scope>
    <source>
        <strain evidence="2 3">R3-3</strain>
    </source>
</reference>
<keyword evidence="3" id="KW-1185">Reference proteome</keyword>
<keyword evidence="1" id="KW-1133">Transmembrane helix</keyword>
<accession>A0ABU5DKY8</accession>
<gene>
    <name evidence="2" type="ORF">SNE35_17810</name>
</gene>
<dbReference type="RefSeq" id="WP_320424280.1">
    <property type="nucleotide sequence ID" value="NZ_JAXCLA010000005.1"/>
</dbReference>
<proteinExistence type="predicted"/>
<feature type="transmembrane region" description="Helical" evidence="1">
    <location>
        <begin position="6"/>
        <end position="26"/>
    </location>
</feature>
<evidence type="ECO:0000313" key="3">
    <source>
        <dbReference type="Proteomes" id="UP001285263"/>
    </source>
</evidence>
<dbReference type="EMBL" id="JAXCLA010000005">
    <property type="protein sequence ID" value="MDY0746373.1"/>
    <property type="molecule type" value="Genomic_DNA"/>
</dbReference>
<comment type="caution">
    <text evidence="2">The sequence shown here is derived from an EMBL/GenBank/DDBJ whole genome shotgun (WGS) entry which is preliminary data.</text>
</comment>
<evidence type="ECO:0000313" key="2">
    <source>
        <dbReference type="EMBL" id="MDY0746373.1"/>
    </source>
</evidence>